<dbReference type="PRINTS" id="PR00085">
    <property type="entry name" value="THFDHDRGNASE"/>
</dbReference>
<evidence type="ECO:0000259" key="11">
    <source>
        <dbReference type="Pfam" id="PF00763"/>
    </source>
</evidence>
<keyword evidence="2" id="KW-0554">One-carbon metabolism</keyword>
<dbReference type="Gene3D" id="3.40.50.720">
    <property type="entry name" value="NAD(P)-binding Rossmann-like Domain"/>
    <property type="match status" value="1"/>
</dbReference>
<keyword evidence="4" id="KW-0658">Purine biosynthesis</keyword>
<dbReference type="InterPro" id="IPR000672">
    <property type="entry name" value="THF_DH/CycHdrlase"/>
</dbReference>
<dbReference type="GO" id="GO:0009086">
    <property type="term" value="P:methionine biosynthetic process"/>
    <property type="evidence" value="ECO:0007669"/>
    <property type="project" value="UniProtKB-KW"/>
</dbReference>
<dbReference type="GO" id="GO:0006164">
    <property type="term" value="P:purine nucleotide biosynthetic process"/>
    <property type="evidence" value="ECO:0007669"/>
    <property type="project" value="UniProtKB-KW"/>
</dbReference>
<protein>
    <submittedName>
        <fullName evidence="13">Uncharacterized protein</fullName>
    </submittedName>
</protein>
<evidence type="ECO:0000259" key="12">
    <source>
        <dbReference type="Pfam" id="PF02882"/>
    </source>
</evidence>
<dbReference type="PANTHER" id="PTHR48099">
    <property type="entry name" value="C-1-TETRAHYDROFOLATE SYNTHASE, CYTOPLASMIC-RELATED"/>
    <property type="match status" value="1"/>
</dbReference>
<dbReference type="GO" id="GO:0004488">
    <property type="term" value="F:methylenetetrahydrofolate dehydrogenase (NADP+) activity"/>
    <property type="evidence" value="ECO:0007669"/>
    <property type="project" value="InterPro"/>
</dbReference>
<evidence type="ECO:0000256" key="1">
    <source>
        <dbReference type="ARBA" id="ARBA00004777"/>
    </source>
</evidence>
<sequence>VVAAAIESELRTRVARLVSAPRLAVVQVGDDPASTSYIRAKSRAAERVGIKLAHHHLPAGTSLEKLETLIEQLNSSEHGLIVQLPLPDKFEPALARIVPERDVDGFHPVNLGKLLRGEPALRPCTPAGIMELLERSNHSPAGKHAVIVGRSNIVGKPLAVMLTQANATVTVCHTATVELAHHTRQADLLIVAAGQPDTVAPEMVRPGATVVDVGVNRTAAGLVGDCAPSVAEVAGALTPVPGGVGPMTVAMLMTNTVTAAED</sequence>
<dbReference type="PANTHER" id="PTHR48099:SF5">
    <property type="entry name" value="C-1-TETRAHYDROFOLATE SYNTHASE, CYTOPLASMIC"/>
    <property type="match status" value="1"/>
</dbReference>
<dbReference type="Gene3D" id="3.40.50.10860">
    <property type="entry name" value="Leucine Dehydrogenase, chain A, domain 1"/>
    <property type="match status" value="1"/>
</dbReference>
<dbReference type="GO" id="GO:0004477">
    <property type="term" value="F:methenyltetrahydrofolate cyclohydrolase activity"/>
    <property type="evidence" value="ECO:0007669"/>
    <property type="project" value="TreeGrafter"/>
</dbReference>
<dbReference type="InterPro" id="IPR020630">
    <property type="entry name" value="THF_DH/CycHdrlase_cat_dom"/>
</dbReference>
<dbReference type="SUPFAM" id="SSF53223">
    <property type="entry name" value="Aminoacid dehydrogenase-like, N-terminal domain"/>
    <property type="match status" value="1"/>
</dbReference>
<evidence type="ECO:0000256" key="5">
    <source>
        <dbReference type="ARBA" id="ARBA00022801"/>
    </source>
</evidence>
<evidence type="ECO:0000256" key="2">
    <source>
        <dbReference type="ARBA" id="ARBA00022563"/>
    </source>
</evidence>
<dbReference type="PROSITE" id="PS00767">
    <property type="entry name" value="THF_DHG_CYH_2"/>
    <property type="match status" value="1"/>
</dbReference>
<dbReference type="GO" id="GO:0035999">
    <property type="term" value="P:tetrahydrofolate interconversion"/>
    <property type="evidence" value="ECO:0007669"/>
    <property type="project" value="TreeGrafter"/>
</dbReference>
<dbReference type="FunFam" id="3.40.50.720:FF:000094">
    <property type="entry name" value="Bifunctional protein FolD"/>
    <property type="match status" value="1"/>
</dbReference>
<evidence type="ECO:0000256" key="8">
    <source>
        <dbReference type="ARBA" id="ARBA00023102"/>
    </source>
</evidence>
<comment type="pathway">
    <text evidence="1">One-carbon metabolism; tetrahydrofolate interconversion.</text>
</comment>
<dbReference type="SUPFAM" id="SSF51735">
    <property type="entry name" value="NAD(P)-binding Rossmann-fold domains"/>
    <property type="match status" value="1"/>
</dbReference>
<dbReference type="EMBL" id="UINC01005221">
    <property type="protein sequence ID" value="SVA19905.1"/>
    <property type="molecule type" value="Genomic_DNA"/>
</dbReference>
<keyword evidence="8" id="KW-0368">Histidine biosynthesis</keyword>
<keyword evidence="7" id="KW-0560">Oxidoreductase</keyword>
<dbReference type="Pfam" id="PF02882">
    <property type="entry name" value="THF_DHG_CYH_C"/>
    <property type="match status" value="1"/>
</dbReference>
<evidence type="ECO:0000256" key="10">
    <source>
        <dbReference type="ARBA" id="ARBA00023268"/>
    </source>
</evidence>
<evidence type="ECO:0000256" key="7">
    <source>
        <dbReference type="ARBA" id="ARBA00023002"/>
    </source>
</evidence>
<dbReference type="Pfam" id="PF00763">
    <property type="entry name" value="THF_DHG_CYH"/>
    <property type="match status" value="1"/>
</dbReference>
<evidence type="ECO:0000313" key="13">
    <source>
        <dbReference type="EMBL" id="SVA19905.1"/>
    </source>
</evidence>
<feature type="domain" description="Tetrahydrofolate dehydrogenase/cyclohydrolase NAD(P)-binding" evidence="12">
    <location>
        <begin position="123"/>
        <end position="261"/>
    </location>
</feature>
<name>A0A381TV19_9ZZZZ</name>
<keyword evidence="9" id="KW-0486">Methionine biosynthesis</keyword>
<feature type="domain" description="Tetrahydrofolate dehydrogenase/cyclohydrolase catalytic" evidence="11">
    <location>
        <begin position="2"/>
        <end position="104"/>
    </location>
</feature>
<keyword evidence="6" id="KW-0521">NADP</keyword>
<dbReference type="InterPro" id="IPR036291">
    <property type="entry name" value="NAD(P)-bd_dom_sf"/>
</dbReference>
<dbReference type="GO" id="GO:0005829">
    <property type="term" value="C:cytosol"/>
    <property type="evidence" value="ECO:0007669"/>
    <property type="project" value="TreeGrafter"/>
</dbReference>
<dbReference type="CDD" id="cd01080">
    <property type="entry name" value="NAD_bind_m-THF_DH_Cyclohyd"/>
    <property type="match status" value="1"/>
</dbReference>
<dbReference type="HAMAP" id="MF_01576">
    <property type="entry name" value="THF_DHG_CYH"/>
    <property type="match status" value="1"/>
</dbReference>
<keyword evidence="3" id="KW-0028">Amino-acid biosynthesis</keyword>
<dbReference type="InterPro" id="IPR020867">
    <property type="entry name" value="THF_DH/CycHdrlase_CS"/>
</dbReference>
<dbReference type="GO" id="GO:0000105">
    <property type="term" value="P:L-histidine biosynthetic process"/>
    <property type="evidence" value="ECO:0007669"/>
    <property type="project" value="UniProtKB-KW"/>
</dbReference>
<gene>
    <name evidence="13" type="ORF">METZ01_LOCUS72759</name>
</gene>
<evidence type="ECO:0000256" key="6">
    <source>
        <dbReference type="ARBA" id="ARBA00022857"/>
    </source>
</evidence>
<evidence type="ECO:0000256" key="9">
    <source>
        <dbReference type="ARBA" id="ARBA00023167"/>
    </source>
</evidence>
<keyword evidence="10" id="KW-0511">Multifunctional enzyme</keyword>
<evidence type="ECO:0000256" key="3">
    <source>
        <dbReference type="ARBA" id="ARBA00022605"/>
    </source>
</evidence>
<accession>A0A381TV19</accession>
<keyword evidence="5" id="KW-0378">Hydrolase</keyword>
<evidence type="ECO:0000256" key="4">
    <source>
        <dbReference type="ARBA" id="ARBA00022755"/>
    </source>
</evidence>
<dbReference type="AlphaFoldDB" id="A0A381TV19"/>
<organism evidence="13">
    <name type="scientific">marine metagenome</name>
    <dbReference type="NCBI Taxonomy" id="408172"/>
    <lineage>
        <taxon>unclassified sequences</taxon>
        <taxon>metagenomes</taxon>
        <taxon>ecological metagenomes</taxon>
    </lineage>
</organism>
<dbReference type="InterPro" id="IPR046346">
    <property type="entry name" value="Aminoacid_DH-like_N_sf"/>
</dbReference>
<proteinExistence type="inferred from homology"/>
<reference evidence="13" key="1">
    <citation type="submission" date="2018-05" db="EMBL/GenBank/DDBJ databases">
        <authorList>
            <person name="Lanie J.A."/>
            <person name="Ng W.-L."/>
            <person name="Kazmierczak K.M."/>
            <person name="Andrzejewski T.M."/>
            <person name="Davidsen T.M."/>
            <person name="Wayne K.J."/>
            <person name="Tettelin H."/>
            <person name="Glass J.I."/>
            <person name="Rusch D."/>
            <person name="Podicherti R."/>
            <person name="Tsui H.-C.T."/>
            <person name="Winkler M.E."/>
        </authorList>
    </citation>
    <scope>NUCLEOTIDE SEQUENCE</scope>
</reference>
<dbReference type="InterPro" id="IPR020631">
    <property type="entry name" value="THF_DH/CycHdrlase_NAD-bd_dom"/>
</dbReference>
<feature type="non-terminal residue" evidence="13">
    <location>
        <position position="1"/>
    </location>
</feature>